<protein>
    <recommendedName>
        <fullName evidence="3">4Fe-4S ferredoxin-type domain-containing protein</fullName>
    </recommendedName>
</protein>
<dbReference type="RefSeq" id="WP_344747693.1">
    <property type="nucleotide sequence ID" value="NZ_BAAAWW010000136.1"/>
</dbReference>
<evidence type="ECO:0008006" key="3">
    <source>
        <dbReference type="Google" id="ProtNLM"/>
    </source>
</evidence>
<gene>
    <name evidence="1" type="ORF">ACFFRH_37705</name>
</gene>
<accession>A0ABV5TQ40</accession>
<name>A0ABV5TQ40_9ACTN</name>
<evidence type="ECO:0000313" key="1">
    <source>
        <dbReference type="EMBL" id="MFB9681247.1"/>
    </source>
</evidence>
<sequence>MSADLDPTARIVAATLRVIAGQYEGNPISDDLRGIAQQVEIDWDGACCPLCQEVTCDDGCPLEAVRAALAEGVASERSGERWTSVFFRYQREFEETHASLEDALAFLYDGWCTAERSPVAVKGPDGQIVMDADQIIVDRQNRAPKES</sequence>
<dbReference type="EMBL" id="JBHMBS010000031">
    <property type="protein sequence ID" value="MFB9681247.1"/>
    <property type="molecule type" value="Genomic_DNA"/>
</dbReference>
<proteinExistence type="predicted"/>
<reference evidence="1 2" key="1">
    <citation type="submission" date="2024-09" db="EMBL/GenBank/DDBJ databases">
        <authorList>
            <person name="Sun Q."/>
            <person name="Mori K."/>
        </authorList>
    </citation>
    <scope>NUCLEOTIDE SEQUENCE [LARGE SCALE GENOMIC DNA]</scope>
    <source>
        <strain evidence="1 2">JCM 3028</strain>
    </source>
</reference>
<keyword evidence="2" id="KW-1185">Reference proteome</keyword>
<evidence type="ECO:0000313" key="2">
    <source>
        <dbReference type="Proteomes" id="UP001589610"/>
    </source>
</evidence>
<dbReference type="Proteomes" id="UP001589610">
    <property type="component" value="Unassembled WGS sequence"/>
</dbReference>
<organism evidence="1 2">
    <name type="scientific">Streptosporangium vulgare</name>
    <dbReference type="NCBI Taxonomy" id="46190"/>
    <lineage>
        <taxon>Bacteria</taxon>
        <taxon>Bacillati</taxon>
        <taxon>Actinomycetota</taxon>
        <taxon>Actinomycetes</taxon>
        <taxon>Streptosporangiales</taxon>
        <taxon>Streptosporangiaceae</taxon>
        <taxon>Streptosporangium</taxon>
    </lineage>
</organism>
<comment type="caution">
    <text evidence="1">The sequence shown here is derived from an EMBL/GenBank/DDBJ whole genome shotgun (WGS) entry which is preliminary data.</text>
</comment>